<protein>
    <submittedName>
        <fullName evidence="1">Uncharacterized protein</fullName>
    </submittedName>
</protein>
<keyword evidence="2" id="KW-1185">Reference proteome</keyword>
<gene>
    <name evidence="1" type="ORF">CEXT_550441</name>
</gene>
<dbReference type="Proteomes" id="UP001054945">
    <property type="component" value="Unassembled WGS sequence"/>
</dbReference>
<dbReference type="AlphaFoldDB" id="A0AAV4Q1R0"/>
<feature type="non-terminal residue" evidence="1">
    <location>
        <position position="1"/>
    </location>
</feature>
<name>A0AAV4Q1R0_CAEEX</name>
<dbReference type="EMBL" id="BPLR01005572">
    <property type="protein sequence ID" value="GIY03375.1"/>
    <property type="molecule type" value="Genomic_DNA"/>
</dbReference>
<evidence type="ECO:0000313" key="2">
    <source>
        <dbReference type="Proteomes" id="UP001054945"/>
    </source>
</evidence>
<reference evidence="1 2" key="1">
    <citation type="submission" date="2021-06" db="EMBL/GenBank/DDBJ databases">
        <title>Caerostris extrusa draft genome.</title>
        <authorList>
            <person name="Kono N."/>
            <person name="Arakawa K."/>
        </authorList>
    </citation>
    <scope>NUCLEOTIDE SEQUENCE [LARGE SCALE GENOMIC DNA]</scope>
</reference>
<accession>A0AAV4Q1R0</accession>
<sequence length="43" mass="5092">VPRSDEWLHFISRTNRSKEFEEEVDLGAQMTNGRKDQKTIVWG</sequence>
<proteinExistence type="predicted"/>
<evidence type="ECO:0000313" key="1">
    <source>
        <dbReference type="EMBL" id="GIY03375.1"/>
    </source>
</evidence>
<comment type="caution">
    <text evidence="1">The sequence shown here is derived from an EMBL/GenBank/DDBJ whole genome shotgun (WGS) entry which is preliminary data.</text>
</comment>
<organism evidence="1 2">
    <name type="scientific">Caerostris extrusa</name>
    <name type="common">Bark spider</name>
    <name type="synonym">Caerostris bankana</name>
    <dbReference type="NCBI Taxonomy" id="172846"/>
    <lineage>
        <taxon>Eukaryota</taxon>
        <taxon>Metazoa</taxon>
        <taxon>Ecdysozoa</taxon>
        <taxon>Arthropoda</taxon>
        <taxon>Chelicerata</taxon>
        <taxon>Arachnida</taxon>
        <taxon>Araneae</taxon>
        <taxon>Araneomorphae</taxon>
        <taxon>Entelegynae</taxon>
        <taxon>Araneoidea</taxon>
        <taxon>Araneidae</taxon>
        <taxon>Caerostris</taxon>
    </lineage>
</organism>